<dbReference type="Gramene" id="EOY17455">
    <property type="protein sequence ID" value="EOY17455"/>
    <property type="gene ID" value="TCM_036635"/>
</dbReference>
<dbReference type="Proteomes" id="UP000026915">
    <property type="component" value="Chromosome 8"/>
</dbReference>
<dbReference type="STRING" id="3641.A0A061FJD1"/>
<dbReference type="AlphaFoldDB" id="A0A061FJD1"/>
<keyword evidence="2" id="KW-1185">Reference proteome</keyword>
<proteinExistence type="predicted"/>
<gene>
    <name evidence="1" type="ORF">TCM_036635</name>
</gene>
<organism evidence="1 2">
    <name type="scientific">Theobroma cacao</name>
    <name type="common">Cacao</name>
    <name type="synonym">Cocoa</name>
    <dbReference type="NCBI Taxonomy" id="3641"/>
    <lineage>
        <taxon>Eukaryota</taxon>
        <taxon>Viridiplantae</taxon>
        <taxon>Streptophyta</taxon>
        <taxon>Embryophyta</taxon>
        <taxon>Tracheophyta</taxon>
        <taxon>Spermatophyta</taxon>
        <taxon>Magnoliopsida</taxon>
        <taxon>eudicotyledons</taxon>
        <taxon>Gunneridae</taxon>
        <taxon>Pentapetalae</taxon>
        <taxon>rosids</taxon>
        <taxon>malvids</taxon>
        <taxon>Malvales</taxon>
        <taxon>Malvaceae</taxon>
        <taxon>Byttnerioideae</taxon>
        <taxon>Theobroma</taxon>
    </lineage>
</organism>
<dbReference type="HOGENOM" id="CLU_1974568_0_0_1"/>
<protein>
    <submittedName>
        <fullName evidence="1">Uncharacterized protein</fullName>
    </submittedName>
</protein>
<name>A0A061FJD1_THECC</name>
<dbReference type="EMBL" id="CM001886">
    <property type="protein sequence ID" value="EOY17455.1"/>
    <property type="molecule type" value="Genomic_DNA"/>
</dbReference>
<dbReference type="InParanoid" id="A0A061FJD1"/>
<reference evidence="1 2" key="1">
    <citation type="journal article" date="2013" name="Genome Biol.">
        <title>The genome sequence of the most widely cultivated cacao type and its use to identify candidate genes regulating pod color.</title>
        <authorList>
            <person name="Motamayor J.C."/>
            <person name="Mockaitis K."/>
            <person name="Schmutz J."/>
            <person name="Haiminen N."/>
            <person name="Iii D.L."/>
            <person name="Cornejo O."/>
            <person name="Findley S.D."/>
            <person name="Zheng P."/>
            <person name="Utro F."/>
            <person name="Royaert S."/>
            <person name="Saski C."/>
            <person name="Jenkins J."/>
            <person name="Podicheti R."/>
            <person name="Zhao M."/>
            <person name="Scheffler B.E."/>
            <person name="Stack J.C."/>
            <person name="Feltus F.A."/>
            <person name="Mustiga G.M."/>
            <person name="Amores F."/>
            <person name="Phillips W."/>
            <person name="Marelli J.P."/>
            <person name="May G.D."/>
            <person name="Shapiro H."/>
            <person name="Ma J."/>
            <person name="Bustamante C.D."/>
            <person name="Schnell R.J."/>
            <person name="Main D."/>
            <person name="Gilbert D."/>
            <person name="Parida L."/>
            <person name="Kuhn D.N."/>
        </authorList>
    </citation>
    <scope>NUCLEOTIDE SEQUENCE [LARGE SCALE GENOMIC DNA]</scope>
    <source>
        <strain evidence="2">cv. Matina 1-6</strain>
    </source>
</reference>
<evidence type="ECO:0000313" key="2">
    <source>
        <dbReference type="Proteomes" id="UP000026915"/>
    </source>
</evidence>
<sequence>MRDSGVRPNQVTMVTMLSLCAEVGDLDMGQSGQNLTGVGVDYDMKCGDIDGAWRVFKVFKDQEIGMWNTIVAGWPNIDTNVFTNGRTNFNSTRIAILDDMGRFFSSGWMQFNASDSRSGINRSLTMD</sequence>
<evidence type="ECO:0000313" key="1">
    <source>
        <dbReference type="EMBL" id="EOY17455.1"/>
    </source>
</evidence>
<accession>A0A061FJD1</accession>